<evidence type="ECO:0000313" key="2">
    <source>
        <dbReference type="Proteomes" id="UP000272464"/>
    </source>
</evidence>
<gene>
    <name evidence="1" type="ORF">EJP77_13265</name>
</gene>
<dbReference type="EMBL" id="RZNX01000005">
    <property type="protein sequence ID" value="RUT29788.1"/>
    <property type="molecule type" value="Genomic_DNA"/>
</dbReference>
<comment type="caution">
    <text evidence="1">The sequence shown here is derived from an EMBL/GenBank/DDBJ whole genome shotgun (WGS) entry which is preliminary data.</text>
</comment>
<dbReference type="GO" id="GO:0070573">
    <property type="term" value="F:metallodipeptidase activity"/>
    <property type="evidence" value="ECO:0007669"/>
    <property type="project" value="InterPro"/>
</dbReference>
<protein>
    <submittedName>
        <fullName evidence="1">Membrane dipeptidase</fullName>
    </submittedName>
</protein>
<organism evidence="1 2">
    <name type="scientific">Paenibacillus zeisoli</name>
    <dbReference type="NCBI Taxonomy" id="2496267"/>
    <lineage>
        <taxon>Bacteria</taxon>
        <taxon>Bacillati</taxon>
        <taxon>Bacillota</taxon>
        <taxon>Bacilli</taxon>
        <taxon>Bacillales</taxon>
        <taxon>Paenibacillaceae</taxon>
        <taxon>Paenibacillus</taxon>
    </lineage>
</organism>
<dbReference type="PANTHER" id="PTHR10443">
    <property type="entry name" value="MICROSOMAL DIPEPTIDASE"/>
    <property type="match status" value="1"/>
</dbReference>
<proteinExistence type="predicted"/>
<dbReference type="InterPro" id="IPR032466">
    <property type="entry name" value="Metal_Hydrolase"/>
</dbReference>
<evidence type="ECO:0000313" key="1">
    <source>
        <dbReference type="EMBL" id="RUT29788.1"/>
    </source>
</evidence>
<dbReference type="GO" id="GO:0006508">
    <property type="term" value="P:proteolysis"/>
    <property type="evidence" value="ECO:0007669"/>
    <property type="project" value="InterPro"/>
</dbReference>
<dbReference type="InterPro" id="IPR008257">
    <property type="entry name" value="Pept_M19"/>
</dbReference>
<name>A0A433X703_9BACL</name>
<dbReference type="OrthoDB" id="9804920at2"/>
<dbReference type="PANTHER" id="PTHR10443:SF12">
    <property type="entry name" value="DIPEPTIDASE"/>
    <property type="match status" value="1"/>
</dbReference>
<dbReference type="CDD" id="cd01301">
    <property type="entry name" value="rDP_like"/>
    <property type="match status" value="1"/>
</dbReference>
<dbReference type="Proteomes" id="UP000272464">
    <property type="component" value="Unassembled WGS sequence"/>
</dbReference>
<accession>A0A433X703</accession>
<keyword evidence="2" id="KW-1185">Reference proteome</keyword>
<sequence length="319" mass="36238">MKYEVIDFHCDALSKMQLNGDIHFQKDSRLDVDLEKLKQGNISLQIFAIYISERLGSARFSHVLDQIHIFQEKVVSSGIRPLYWQEEMDQEFNNHSWGLLSLEGADGLEANLQYLRIAFEQGIRFLGIAWNYANWAADGILEPRNGGFTKKGQELIRACHDLGIILDVSHLSVKGFWELATLATQAAKPFIASHSNAYRICPNPRNLHDEQIKAIISLGGRIGVTFFPNFVKSKGAVHLPDLLRHIEHICSLGGEHNLMFGSDFDGIDMYVSGLENAARYPNLVSELLKHYPEALVRRWLFGNAEAFLRIHLPKRKKTL</sequence>
<reference evidence="1 2" key="1">
    <citation type="submission" date="2018-12" db="EMBL/GenBank/DDBJ databases">
        <authorList>
            <person name="Sun L."/>
            <person name="Chen Z."/>
        </authorList>
    </citation>
    <scope>NUCLEOTIDE SEQUENCE [LARGE SCALE GENOMIC DNA]</scope>
    <source>
        <strain evidence="1 2">3-5-3</strain>
    </source>
</reference>
<dbReference type="RefSeq" id="WP_127199732.1">
    <property type="nucleotide sequence ID" value="NZ_RZNX01000005.1"/>
</dbReference>
<dbReference type="SUPFAM" id="SSF51556">
    <property type="entry name" value="Metallo-dependent hydrolases"/>
    <property type="match status" value="1"/>
</dbReference>
<dbReference type="Pfam" id="PF01244">
    <property type="entry name" value="Peptidase_M19"/>
    <property type="match status" value="1"/>
</dbReference>
<dbReference type="Gene3D" id="3.20.20.140">
    <property type="entry name" value="Metal-dependent hydrolases"/>
    <property type="match status" value="1"/>
</dbReference>
<dbReference type="AlphaFoldDB" id="A0A433X703"/>
<dbReference type="PROSITE" id="PS51365">
    <property type="entry name" value="RENAL_DIPEPTIDASE_2"/>
    <property type="match status" value="1"/>
</dbReference>